<comment type="subunit">
    <text evidence="13">Homodimer.</text>
</comment>
<dbReference type="PANTHER" id="PTHR11451">
    <property type="entry name" value="THREONINE-TRNA LIGASE"/>
    <property type="match status" value="1"/>
</dbReference>
<organism evidence="17">
    <name type="scientific">Candidatus Kentrum sp. MB</name>
    <dbReference type="NCBI Taxonomy" id="2138164"/>
    <lineage>
        <taxon>Bacteria</taxon>
        <taxon>Pseudomonadati</taxon>
        <taxon>Pseudomonadota</taxon>
        <taxon>Gammaproteobacteria</taxon>
        <taxon>Candidatus Kentrum</taxon>
    </lineage>
</organism>
<feature type="binding site" evidence="13">
    <location>
        <position position="519"/>
    </location>
    <ligand>
        <name>Zn(2+)</name>
        <dbReference type="ChEBI" id="CHEBI:29105"/>
        <note>catalytic</note>
    </ligand>
</feature>
<dbReference type="InterPro" id="IPR002314">
    <property type="entry name" value="aa-tRNA-synt_IIb"/>
</dbReference>
<dbReference type="AlphaFoldDB" id="A0A450XZU1"/>
<evidence type="ECO:0000256" key="3">
    <source>
        <dbReference type="ARBA" id="ARBA00022555"/>
    </source>
</evidence>
<keyword evidence="3 13" id="KW-0820">tRNA-binding</keyword>
<dbReference type="GO" id="GO:0005829">
    <property type="term" value="C:cytosol"/>
    <property type="evidence" value="ECO:0007669"/>
    <property type="project" value="TreeGrafter"/>
</dbReference>
<comment type="similarity">
    <text evidence="1 13">Belongs to the class-II aminoacyl-tRNA synthetase family.</text>
</comment>
<proteinExistence type="inferred from homology"/>
<dbReference type="FunFam" id="3.10.20.30:FF:000005">
    <property type="entry name" value="Threonine--tRNA ligase"/>
    <property type="match status" value="1"/>
</dbReference>
<dbReference type="CDD" id="cd00860">
    <property type="entry name" value="ThrRS_anticodon"/>
    <property type="match status" value="1"/>
</dbReference>
<dbReference type="GO" id="GO:0004829">
    <property type="term" value="F:threonine-tRNA ligase activity"/>
    <property type="evidence" value="ECO:0007669"/>
    <property type="project" value="UniProtKB-UniRule"/>
</dbReference>
<dbReference type="InterPro" id="IPR047246">
    <property type="entry name" value="ThrRS_anticodon"/>
</dbReference>
<dbReference type="InterPro" id="IPR036621">
    <property type="entry name" value="Anticodon-bd_dom_sf"/>
</dbReference>
<dbReference type="FunFam" id="3.40.50.800:FF:000001">
    <property type="entry name" value="Threonine--tRNA ligase"/>
    <property type="match status" value="1"/>
</dbReference>
<dbReference type="HAMAP" id="MF_00184">
    <property type="entry name" value="Thr_tRNA_synth"/>
    <property type="match status" value="1"/>
</dbReference>
<evidence type="ECO:0000256" key="2">
    <source>
        <dbReference type="ARBA" id="ARBA00022490"/>
    </source>
</evidence>
<dbReference type="Pfam" id="PF07973">
    <property type="entry name" value="tRNA_SAD"/>
    <property type="match status" value="1"/>
</dbReference>
<evidence type="ECO:0000256" key="5">
    <source>
        <dbReference type="ARBA" id="ARBA00022723"/>
    </source>
</evidence>
<dbReference type="Gene3D" id="3.30.54.20">
    <property type="match status" value="1"/>
</dbReference>
<dbReference type="PROSITE" id="PS50862">
    <property type="entry name" value="AA_TRNA_LIGASE_II"/>
    <property type="match status" value="1"/>
</dbReference>
<evidence type="ECO:0000256" key="6">
    <source>
        <dbReference type="ARBA" id="ARBA00022741"/>
    </source>
</evidence>
<evidence type="ECO:0000313" key="16">
    <source>
        <dbReference type="EMBL" id="VFK24749.1"/>
    </source>
</evidence>
<dbReference type="GO" id="GO:0006435">
    <property type="term" value="P:threonyl-tRNA aminoacylation"/>
    <property type="evidence" value="ECO:0007669"/>
    <property type="project" value="UniProtKB-UniRule"/>
</dbReference>
<dbReference type="InterPro" id="IPR045864">
    <property type="entry name" value="aa-tRNA-synth_II/BPL/LPL"/>
</dbReference>
<accession>A0A450XZU1</accession>
<dbReference type="EMBL" id="CAADFQ010000085">
    <property type="protein sequence ID" value="VFK34808.1"/>
    <property type="molecule type" value="Genomic_DNA"/>
</dbReference>
<dbReference type="SUPFAM" id="SSF55186">
    <property type="entry name" value="ThrRS/AlaRS common domain"/>
    <property type="match status" value="1"/>
</dbReference>
<dbReference type="SMART" id="SM00863">
    <property type="entry name" value="tRNA_SAD"/>
    <property type="match status" value="1"/>
</dbReference>
<keyword evidence="6 13" id="KW-0547">Nucleotide-binding</keyword>
<dbReference type="FunFam" id="3.30.980.10:FF:000005">
    <property type="entry name" value="Threonyl-tRNA synthetase, mitochondrial"/>
    <property type="match status" value="1"/>
</dbReference>
<comment type="subcellular location">
    <subcellularLocation>
        <location evidence="13">Cytoplasm</location>
    </subcellularLocation>
</comment>
<keyword evidence="11 13" id="KW-0030">Aminoacyl-tRNA synthetase</keyword>
<gene>
    <name evidence="13" type="primary">thrS</name>
    <name evidence="16" type="ORF">BECKMB1821G_GA0114241_100959</name>
    <name evidence="18" type="ORF">BECKMB1821H_GA0114242_10029</name>
    <name evidence="17" type="ORF">BECKMB1821I_GA0114274_10859</name>
</gene>
<dbReference type="PANTHER" id="PTHR11451:SF44">
    <property type="entry name" value="THREONINE--TRNA LIGASE, CHLOROPLASTIC_MITOCHONDRIAL 2"/>
    <property type="match status" value="1"/>
</dbReference>
<keyword evidence="4 13" id="KW-0436">Ligase</keyword>
<feature type="binding site" evidence="13">
    <location>
        <position position="342"/>
    </location>
    <ligand>
        <name>Zn(2+)</name>
        <dbReference type="ChEBI" id="CHEBI:29105"/>
        <note>catalytic</note>
    </ligand>
</feature>
<keyword evidence="9 13" id="KW-0694">RNA-binding</keyword>
<dbReference type="SUPFAM" id="SSF52954">
    <property type="entry name" value="Class II aaRS ABD-related"/>
    <property type="match status" value="1"/>
</dbReference>
<evidence type="ECO:0000313" key="17">
    <source>
        <dbReference type="EMBL" id="VFK34808.1"/>
    </source>
</evidence>
<feature type="binding site" evidence="13">
    <location>
        <position position="393"/>
    </location>
    <ligand>
        <name>Zn(2+)</name>
        <dbReference type="ChEBI" id="CHEBI:29105"/>
        <note>catalytic</note>
    </ligand>
</feature>
<dbReference type="InterPro" id="IPR004154">
    <property type="entry name" value="Anticodon-bd"/>
</dbReference>
<comment type="catalytic activity">
    <reaction evidence="12 13">
        <text>tRNA(Thr) + L-threonine + ATP = L-threonyl-tRNA(Thr) + AMP + diphosphate + H(+)</text>
        <dbReference type="Rhea" id="RHEA:24624"/>
        <dbReference type="Rhea" id="RHEA-COMP:9670"/>
        <dbReference type="Rhea" id="RHEA-COMP:9704"/>
        <dbReference type="ChEBI" id="CHEBI:15378"/>
        <dbReference type="ChEBI" id="CHEBI:30616"/>
        <dbReference type="ChEBI" id="CHEBI:33019"/>
        <dbReference type="ChEBI" id="CHEBI:57926"/>
        <dbReference type="ChEBI" id="CHEBI:78442"/>
        <dbReference type="ChEBI" id="CHEBI:78534"/>
        <dbReference type="ChEBI" id="CHEBI:456215"/>
        <dbReference type="EC" id="6.1.1.3"/>
    </reaction>
</comment>
<dbReference type="InterPro" id="IPR018163">
    <property type="entry name" value="Thr/Ala-tRNA-synth_IIc_edit"/>
</dbReference>
<dbReference type="EC" id="6.1.1.3" evidence="13"/>
<dbReference type="GO" id="GO:0000049">
    <property type="term" value="F:tRNA binding"/>
    <property type="evidence" value="ECO:0007669"/>
    <property type="project" value="UniProtKB-KW"/>
</dbReference>
<feature type="domain" description="TGS" evidence="15">
    <location>
        <begin position="8"/>
        <end position="70"/>
    </location>
</feature>
<dbReference type="Gene3D" id="3.30.980.10">
    <property type="entry name" value="Threonyl-trna Synthetase, Chain A, domain 2"/>
    <property type="match status" value="1"/>
</dbReference>
<dbReference type="InterPro" id="IPR012675">
    <property type="entry name" value="Beta-grasp_dom_sf"/>
</dbReference>
<comment type="cofactor">
    <cofactor evidence="13">
        <name>Zn(2+)</name>
        <dbReference type="ChEBI" id="CHEBI:29105"/>
    </cofactor>
    <text evidence="13">Binds 1 zinc ion per subunit.</text>
</comment>
<feature type="region of interest" description="Catalytic" evidence="13">
    <location>
        <begin position="251"/>
        <end position="542"/>
    </location>
</feature>
<dbReference type="GO" id="GO:0046872">
    <property type="term" value="F:metal ion binding"/>
    <property type="evidence" value="ECO:0007669"/>
    <property type="project" value="UniProtKB-KW"/>
</dbReference>
<dbReference type="InterPro" id="IPR033728">
    <property type="entry name" value="ThrRS_core"/>
</dbReference>
<evidence type="ECO:0000256" key="4">
    <source>
        <dbReference type="ARBA" id="ARBA00022598"/>
    </source>
</evidence>
<evidence type="ECO:0000256" key="1">
    <source>
        <dbReference type="ARBA" id="ARBA00008226"/>
    </source>
</evidence>
<keyword evidence="2 13" id="KW-0963">Cytoplasm</keyword>
<evidence type="ECO:0000256" key="11">
    <source>
        <dbReference type="ARBA" id="ARBA00023146"/>
    </source>
</evidence>
<evidence type="ECO:0000256" key="12">
    <source>
        <dbReference type="ARBA" id="ARBA00049515"/>
    </source>
</evidence>
<dbReference type="Pfam" id="PF00587">
    <property type="entry name" value="tRNA-synt_2b"/>
    <property type="match status" value="1"/>
</dbReference>
<dbReference type="Gene3D" id="3.30.930.10">
    <property type="entry name" value="Bira Bifunctional Protein, Domain 2"/>
    <property type="match status" value="1"/>
</dbReference>
<dbReference type="InterPro" id="IPR002320">
    <property type="entry name" value="Thr-tRNA-ligase_IIa"/>
</dbReference>
<dbReference type="Pfam" id="PF03129">
    <property type="entry name" value="HGTP_anticodon"/>
    <property type="match status" value="1"/>
</dbReference>
<keyword evidence="10 13" id="KW-0648">Protein biosynthesis</keyword>
<dbReference type="InterPro" id="IPR004095">
    <property type="entry name" value="TGS"/>
</dbReference>
<dbReference type="Pfam" id="PF02824">
    <property type="entry name" value="TGS"/>
    <property type="match status" value="1"/>
</dbReference>
<evidence type="ECO:0000313" key="18">
    <source>
        <dbReference type="EMBL" id="VFK74190.1"/>
    </source>
</evidence>
<keyword evidence="7 13" id="KW-0862">Zinc</keyword>
<dbReference type="NCBIfam" id="TIGR00418">
    <property type="entry name" value="thrS"/>
    <property type="match status" value="1"/>
</dbReference>
<sequence length="651" mass="74344">MPEDFQSNTMPIVTFPDGTQRDYNASVTVQAVASSIGPGLAKAALAGVVDGRLVDLSFLIEQDRTIRIITDRDPEGLEIIRHSTAHLMAQAVKSLYPGAQVTIGPVVDNGFYYDFAFERSFTEEDVAAIEGKMKELAARDDPITREIMLRTDAVTLFRNQGENYKVEIIKGIPGDEPISLYRQGEFVDLCRGPHVPKTGKLRAFKLMKLAGAYWRGDSRNEMLQRIYGTAWPDKKSLDAYLKRLEEAEKRDHRKIGRQQNLFHLQEESPGMIFWHEKGWVIYRLVENYIRDVIRRNGYQEIRTPQIVDRSLWEKSGHWDKFGDMIFATHAENRDYAVKPMNCPCHIQVFNQGLKSYRELPIRLAEFGSCHRNEPSGTLHGLMRLRNFVQDDAHIFCTEDQIQSEVSRFIDLVFQVYGDFGFRDILINLSTRPEKRVGSDAVWDKAEKALELALGSKGLDWTLNPGEGAFYGPKVDFSLKDSIGRIWQCGTVQVDFSMPERLSAQYVAEDGSRRIPVMLHRAILGSLERFIGILIEEHAGRLPLWLAPIQASVLTITDRHVEHARDVMALLDRQGFRVQTDLRNEKIGLKIREHTLQRIPYLLIIGDREVNQNQVAVRTRDGEDKGAMALSEFILLLEREIAIRSSHHQAEE</sequence>
<dbReference type="InterPro" id="IPR012676">
    <property type="entry name" value="TGS-like"/>
</dbReference>
<dbReference type="PRINTS" id="PR01047">
    <property type="entry name" value="TRNASYNTHTHR"/>
</dbReference>
<dbReference type="GO" id="GO:0005524">
    <property type="term" value="F:ATP binding"/>
    <property type="evidence" value="ECO:0007669"/>
    <property type="project" value="UniProtKB-UniRule"/>
</dbReference>
<dbReference type="FunFam" id="3.30.54.20:FF:000002">
    <property type="entry name" value="Threonine--tRNA ligase"/>
    <property type="match status" value="1"/>
</dbReference>
<dbReference type="EMBL" id="CAADFO010000009">
    <property type="protein sequence ID" value="VFK24749.1"/>
    <property type="molecule type" value="Genomic_DNA"/>
</dbReference>
<evidence type="ECO:0000256" key="10">
    <source>
        <dbReference type="ARBA" id="ARBA00022917"/>
    </source>
</evidence>
<evidence type="ECO:0000256" key="13">
    <source>
        <dbReference type="HAMAP-Rule" id="MF_00184"/>
    </source>
</evidence>
<dbReference type="Gene3D" id="3.10.20.30">
    <property type="match status" value="1"/>
</dbReference>
<dbReference type="CDD" id="cd00771">
    <property type="entry name" value="ThrRS_core"/>
    <property type="match status" value="1"/>
</dbReference>
<dbReference type="SUPFAM" id="SSF55681">
    <property type="entry name" value="Class II aaRS and biotin synthetases"/>
    <property type="match status" value="1"/>
</dbReference>
<name>A0A450XZU1_9GAMM</name>
<protein>
    <recommendedName>
        <fullName evidence="13">Threonine--tRNA ligase</fullName>
        <ecNumber evidence="13">6.1.1.3</ecNumber>
    </recommendedName>
    <alternativeName>
        <fullName evidence="13">Threonyl-tRNA synthetase</fullName>
        <shortName evidence="13">ThrRS</shortName>
    </alternativeName>
</protein>
<keyword evidence="5 13" id="KW-0479">Metal-binding</keyword>
<dbReference type="InterPro" id="IPR006195">
    <property type="entry name" value="aa-tRNA-synth_II"/>
</dbReference>
<dbReference type="FunFam" id="3.30.930.10:FF:000002">
    <property type="entry name" value="Threonine--tRNA ligase"/>
    <property type="match status" value="1"/>
</dbReference>
<evidence type="ECO:0000259" key="14">
    <source>
        <dbReference type="PROSITE" id="PS50862"/>
    </source>
</evidence>
<evidence type="ECO:0000256" key="8">
    <source>
        <dbReference type="ARBA" id="ARBA00022840"/>
    </source>
</evidence>
<dbReference type="CDD" id="cd01667">
    <property type="entry name" value="TGS_ThrRS"/>
    <property type="match status" value="1"/>
</dbReference>
<dbReference type="InterPro" id="IPR012947">
    <property type="entry name" value="tRNA_SAD"/>
</dbReference>
<evidence type="ECO:0000256" key="9">
    <source>
        <dbReference type="ARBA" id="ARBA00022884"/>
    </source>
</evidence>
<evidence type="ECO:0000259" key="15">
    <source>
        <dbReference type="PROSITE" id="PS51880"/>
    </source>
</evidence>
<feature type="domain" description="Aminoacyl-transfer RNA synthetases class-II family profile" evidence="14">
    <location>
        <begin position="251"/>
        <end position="542"/>
    </location>
</feature>
<keyword evidence="8 13" id="KW-0067">ATP-binding</keyword>
<dbReference type="EMBL" id="CAADGH010000002">
    <property type="protein sequence ID" value="VFK74190.1"/>
    <property type="molecule type" value="Genomic_DNA"/>
</dbReference>
<dbReference type="Gene3D" id="3.40.50.800">
    <property type="entry name" value="Anticodon-binding domain"/>
    <property type="match status" value="1"/>
</dbReference>
<evidence type="ECO:0000256" key="7">
    <source>
        <dbReference type="ARBA" id="ARBA00022833"/>
    </source>
</evidence>
<reference evidence="17" key="1">
    <citation type="submission" date="2019-02" db="EMBL/GenBank/DDBJ databases">
        <authorList>
            <person name="Gruber-Vodicka R. H."/>
            <person name="Seah K. B. B."/>
        </authorList>
    </citation>
    <scope>NUCLEOTIDE SEQUENCE</scope>
    <source>
        <strain evidence="16">BECK_BZ197</strain>
        <strain evidence="18">BECK_BZ198</strain>
        <strain evidence="17">BECK_BZ199</strain>
    </source>
</reference>
<dbReference type="PROSITE" id="PS51880">
    <property type="entry name" value="TGS"/>
    <property type="match status" value="1"/>
</dbReference>
<dbReference type="SUPFAM" id="SSF81271">
    <property type="entry name" value="TGS-like"/>
    <property type="match status" value="1"/>
</dbReference>